<comment type="subunit">
    <text evidence="9">Type II secretion is composed of four main components: the outer membrane complex, the inner membrane complex, the cytoplasmic secretion ATPase and the periplasm-spanning pseudopilus.</text>
</comment>
<comment type="caution">
    <text evidence="11">The sequence shown here is derived from an EMBL/GenBank/DDBJ whole genome shotgun (WGS) entry which is preliminary data.</text>
</comment>
<accession>A0ABT7VQP0</accession>
<keyword evidence="4 9" id="KW-0488">Methylation</keyword>
<dbReference type="EMBL" id="JAUCGM010000032">
    <property type="protein sequence ID" value="MDM8561979.1"/>
    <property type="molecule type" value="Genomic_DNA"/>
</dbReference>
<dbReference type="PANTHER" id="PTHR38779">
    <property type="entry name" value="TYPE II SECRETION SYSTEM PROTEIN I-RELATED"/>
    <property type="match status" value="1"/>
</dbReference>
<dbReference type="PROSITE" id="PS00409">
    <property type="entry name" value="PROKAR_NTER_METHYL"/>
    <property type="match status" value="1"/>
</dbReference>
<keyword evidence="12" id="KW-1185">Reference proteome</keyword>
<evidence type="ECO:0000256" key="7">
    <source>
        <dbReference type="ARBA" id="ARBA00022989"/>
    </source>
</evidence>
<dbReference type="SUPFAM" id="SSF54523">
    <property type="entry name" value="Pili subunits"/>
    <property type="match status" value="1"/>
</dbReference>
<evidence type="ECO:0000259" key="10">
    <source>
        <dbReference type="Pfam" id="PF02501"/>
    </source>
</evidence>
<dbReference type="InterPro" id="IPR010052">
    <property type="entry name" value="T2SS_protein-GspI"/>
</dbReference>
<comment type="PTM">
    <text evidence="9">Cleaved by prepilin peptidase.</text>
</comment>
<gene>
    <name evidence="11" type="primary">gspI</name>
    <name evidence="11" type="ORF">QUF54_01335</name>
</gene>
<dbReference type="PANTHER" id="PTHR38779:SF2">
    <property type="entry name" value="TYPE II SECRETION SYSTEM PROTEIN I-RELATED"/>
    <property type="match status" value="1"/>
</dbReference>
<comment type="function">
    <text evidence="9">Component of the type II secretion system required for the energy-dependent secretion of extracellular factors such as proteases and toxins from the periplasm.</text>
</comment>
<dbReference type="InterPro" id="IPR003413">
    <property type="entry name" value="T2SS_GspI_C"/>
</dbReference>
<keyword evidence="5 9" id="KW-0997">Cell inner membrane</keyword>
<dbReference type="NCBIfam" id="TIGR01707">
    <property type="entry name" value="gspI"/>
    <property type="match status" value="1"/>
</dbReference>
<dbReference type="Proteomes" id="UP001171945">
    <property type="component" value="Unassembled WGS sequence"/>
</dbReference>
<keyword evidence="7" id="KW-1133">Transmembrane helix</keyword>
<evidence type="ECO:0000256" key="5">
    <source>
        <dbReference type="ARBA" id="ARBA00022519"/>
    </source>
</evidence>
<evidence type="ECO:0000256" key="9">
    <source>
        <dbReference type="RuleBase" id="RU368030"/>
    </source>
</evidence>
<dbReference type="Pfam" id="PF07963">
    <property type="entry name" value="N_methyl"/>
    <property type="match status" value="1"/>
</dbReference>
<evidence type="ECO:0000313" key="12">
    <source>
        <dbReference type="Proteomes" id="UP001171945"/>
    </source>
</evidence>
<reference evidence="11" key="1">
    <citation type="submission" date="2023-06" db="EMBL/GenBank/DDBJ databases">
        <title>Uncultivated large filamentous bacteria from sulfidic sediments reveal new species and different genomic features in energy metabolism and defense.</title>
        <authorList>
            <person name="Fonseca A."/>
        </authorList>
    </citation>
    <scope>NUCLEOTIDE SEQUENCE</scope>
    <source>
        <strain evidence="11">HSG4</strain>
    </source>
</reference>
<dbReference type="InterPro" id="IPR012902">
    <property type="entry name" value="N_methyl_site"/>
</dbReference>
<dbReference type="Gene3D" id="3.30.1300.30">
    <property type="entry name" value="GSPII I/J protein-like"/>
    <property type="match status" value="1"/>
</dbReference>
<evidence type="ECO:0000256" key="4">
    <source>
        <dbReference type="ARBA" id="ARBA00022481"/>
    </source>
</evidence>
<dbReference type="Pfam" id="PF02501">
    <property type="entry name" value="T2SSI"/>
    <property type="match status" value="1"/>
</dbReference>
<evidence type="ECO:0000313" key="11">
    <source>
        <dbReference type="EMBL" id="MDM8561979.1"/>
    </source>
</evidence>
<evidence type="ECO:0000256" key="1">
    <source>
        <dbReference type="ARBA" id="ARBA00004377"/>
    </source>
</evidence>
<keyword evidence="6" id="KW-0812">Transmembrane</keyword>
<evidence type="ECO:0000256" key="3">
    <source>
        <dbReference type="ARBA" id="ARBA00022475"/>
    </source>
</evidence>
<keyword evidence="3" id="KW-1003">Cell membrane</keyword>
<evidence type="ECO:0000256" key="8">
    <source>
        <dbReference type="ARBA" id="ARBA00023136"/>
    </source>
</evidence>
<comment type="subcellular location">
    <subcellularLocation>
        <location evidence="1 9">Cell inner membrane</location>
        <topology evidence="1 9">Single-pass membrane protein</topology>
    </subcellularLocation>
</comment>
<organism evidence="11 12">
    <name type="scientific">Candidatus Marithioploca araucensis</name>
    <dbReference type="NCBI Taxonomy" id="70273"/>
    <lineage>
        <taxon>Bacteria</taxon>
        <taxon>Pseudomonadati</taxon>
        <taxon>Pseudomonadota</taxon>
        <taxon>Gammaproteobacteria</taxon>
        <taxon>Thiotrichales</taxon>
        <taxon>Thiotrichaceae</taxon>
        <taxon>Candidatus Marithioploca</taxon>
    </lineage>
</organism>
<comment type="similarity">
    <text evidence="2 9">Belongs to the GSP I family.</text>
</comment>
<evidence type="ECO:0000256" key="6">
    <source>
        <dbReference type="ARBA" id="ARBA00022692"/>
    </source>
</evidence>
<proteinExistence type="inferred from homology"/>
<feature type="domain" description="Type II secretion system protein GspI C-terminal" evidence="10">
    <location>
        <begin position="43"/>
        <end position="119"/>
    </location>
</feature>
<keyword evidence="8" id="KW-0472">Membrane</keyword>
<name>A0ABT7VQP0_9GAMM</name>
<dbReference type="InterPro" id="IPR045584">
    <property type="entry name" value="Pilin-like"/>
</dbReference>
<evidence type="ECO:0000256" key="2">
    <source>
        <dbReference type="ARBA" id="ARBA00008358"/>
    </source>
</evidence>
<dbReference type="NCBIfam" id="TIGR02532">
    <property type="entry name" value="IV_pilin_GFxxxE"/>
    <property type="match status" value="1"/>
</dbReference>
<sequence length="122" mass="13745">MSSISKKQGFTLLEVLVALAVLAIGLAAVMKVSIENAENARYLRDKTLAHWVAMNVLTEIQIREESPKLGEGTAMMAAREWYWVLKVSETMDKDLRRLDIEVYYNSKEEEPIAVLVGFMAVP</sequence>
<protein>
    <recommendedName>
        <fullName evidence="9">Type II secretion system protein I</fullName>
        <shortName evidence="9">T2SS minor pseudopilin I</shortName>
    </recommendedName>
</protein>